<dbReference type="CDD" id="cd00887">
    <property type="entry name" value="MoeA"/>
    <property type="match status" value="1"/>
</dbReference>
<keyword evidence="11 13" id="KW-0501">Molybdenum cofactor biosynthesis</keyword>
<evidence type="ECO:0000259" key="14">
    <source>
        <dbReference type="SMART" id="SM00852"/>
    </source>
</evidence>
<dbReference type="Gene3D" id="2.170.190.11">
    <property type="entry name" value="Molybdopterin biosynthesis moea protein, domain 3"/>
    <property type="match status" value="1"/>
</dbReference>
<dbReference type="InterPro" id="IPR001453">
    <property type="entry name" value="MoaB/Mog_dom"/>
</dbReference>
<comment type="catalytic activity">
    <reaction evidence="12">
        <text>adenylyl-molybdopterin + molybdate = Mo-molybdopterin + AMP + H(+)</text>
        <dbReference type="Rhea" id="RHEA:35047"/>
        <dbReference type="ChEBI" id="CHEBI:15378"/>
        <dbReference type="ChEBI" id="CHEBI:36264"/>
        <dbReference type="ChEBI" id="CHEBI:62727"/>
        <dbReference type="ChEBI" id="CHEBI:71302"/>
        <dbReference type="ChEBI" id="CHEBI:456215"/>
        <dbReference type="EC" id="2.10.1.1"/>
    </reaction>
</comment>
<dbReference type="Pfam" id="PF00994">
    <property type="entry name" value="MoCF_biosynth"/>
    <property type="match status" value="1"/>
</dbReference>
<evidence type="ECO:0000256" key="10">
    <source>
        <dbReference type="ARBA" id="ARBA00022842"/>
    </source>
</evidence>
<dbReference type="FunFam" id="2.170.190.11:FF:000001">
    <property type="entry name" value="Molybdopterin molybdenumtransferase"/>
    <property type="match status" value="1"/>
</dbReference>
<name>A0A2X0QX63_9PROT</name>
<evidence type="ECO:0000256" key="4">
    <source>
        <dbReference type="ARBA" id="ARBA00010763"/>
    </source>
</evidence>
<dbReference type="UniPathway" id="UPA00344"/>
<dbReference type="EC" id="2.10.1.1" evidence="5 13"/>
<dbReference type="Gene3D" id="3.40.980.10">
    <property type="entry name" value="MoaB/Mog-like domain"/>
    <property type="match status" value="1"/>
</dbReference>
<dbReference type="InterPro" id="IPR036688">
    <property type="entry name" value="MoeA_C_domain_IV_sf"/>
</dbReference>
<dbReference type="PANTHER" id="PTHR10192">
    <property type="entry name" value="MOLYBDOPTERIN BIOSYNTHESIS PROTEIN"/>
    <property type="match status" value="1"/>
</dbReference>
<comment type="cofactor">
    <cofactor evidence="1 13">
        <name>Mg(2+)</name>
        <dbReference type="ChEBI" id="CHEBI:18420"/>
    </cofactor>
</comment>
<evidence type="ECO:0000256" key="1">
    <source>
        <dbReference type="ARBA" id="ARBA00001946"/>
    </source>
</evidence>
<evidence type="ECO:0000256" key="3">
    <source>
        <dbReference type="ARBA" id="ARBA00005046"/>
    </source>
</evidence>
<evidence type="ECO:0000256" key="9">
    <source>
        <dbReference type="ARBA" id="ARBA00022723"/>
    </source>
</evidence>
<proteinExistence type="inferred from homology"/>
<dbReference type="SUPFAM" id="SSF63867">
    <property type="entry name" value="MoeA C-terminal domain-like"/>
    <property type="match status" value="1"/>
</dbReference>
<dbReference type="Gene3D" id="2.40.340.10">
    <property type="entry name" value="MoeA, C-terminal, domain IV"/>
    <property type="match status" value="1"/>
</dbReference>
<evidence type="ECO:0000256" key="7">
    <source>
        <dbReference type="ARBA" id="ARBA00022505"/>
    </source>
</evidence>
<evidence type="ECO:0000256" key="6">
    <source>
        <dbReference type="ARBA" id="ARBA00021108"/>
    </source>
</evidence>
<dbReference type="InterPro" id="IPR036135">
    <property type="entry name" value="MoeA_linker/N_sf"/>
</dbReference>
<gene>
    <name evidence="15" type="primary">moeA</name>
    <name evidence="15" type="ORF">NITFAB_2420</name>
</gene>
<evidence type="ECO:0000256" key="13">
    <source>
        <dbReference type="RuleBase" id="RU365090"/>
    </source>
</evidence>
<comment type="pathway">
    <text evidence="3 13">Cofactor biosynthesis; molybdopterin biosynthesis.</text>
</comment>
<dbReference type="Pfam" id="PF03453">
    <property type="entry name" value="MoeA_N"/>
    <property type="match status" value="1"/>
</dbReference>
<evidence type="ECO:0000256" key="11">
    <source>
        <dbReference type="ARBA" id="ARBA00023150"/>
    </source>
</evidence>
<dbReference type="Gene3D" id="3.90.105.10">
    <property type="entry name" value="Molybdopterin biosynthesis moea protein, domain 2"/>
    <property type="match status" value="1"/>
</dbReference>
<dbReference type="SUPFAM" id="SSF63882">
    <property type="entry name" value="MoeA N-terminal region -like"/>
    <property type="match status" value="1"/>
</dbReference>
<dbReference type="NCBIfam" id="NF045515">
    <property type="entry name" value="Glp_gephyrin"/>
    <property type="match status" value="1"/>
</dbReference>
<keyword evidence="7 13" id="KW-0500">Molybdenum</keyword>
<dbReference type="AlphaFoldDB" id="A0A2X0QX63"/>
<protein>
    <recommendedName>
        <fullName evidence="6 13">Molybdopterin molybdenumtransferase</fullName>
        <ecNumber evidence="5 13">2.10.1.1</ecNumber>
    </recommendedName>
</protein>
<dbReference type="EMBL" id="LS423452">
    <property type="protein sequence ID" value="SPS06823.1"/>
    <property type="molecule type" value="Genomic_DNA"/>
</dbReference>
<comment type="function">
    <text evidence="2 13">Catalyzes the insertion of molybdate into adenylated molybdopterin with the concomitant release of AMP.</text>
</comment>
<dbReference type="SMART" id="SM00852">
    <property type="entry name" value="MoCF_biosynth"/>
    <property type="match status" value="1"/>
</dbReference>
<evidence type="ECO:0000256" key="12">
    <source>
        <dbReference type="ARBA" id="ARBA00047317"/>
    </source>
</evidence>
<dbReference type="NCBIfam" id="TIGR00177">
    <property type="entry name" value="molyb_syn"/>
    <property type="match status" value="1"/>
</dbReference>
<dbReference type="InterPro" id="IPR005111">
    <property type="entry name" value="MoeA_C_domain_IV"/>
</dbReference>
<dbReference type="InterPro" id="IPR038987">
    <property type="entry name" value="MoeA-like"/>
</dbReference>
<feature type="domain" description="MoaB/Mog" evidence="14">
    <location>
        <begin position="196"/>
        <end position="333"/>
    </location>
</feature>
<dbReference type="Pfam" id="PF03454">
    <property type="entry name" value="MoeA_C"/>
    <property type="match status" value="1"/>
</dbReference>
<dbReference type="InterPro" id="IPR036425">
    <property type="entry name" value="MoaB/Mog-like_dom_sf"/>
</dbReference>
<sequence>MESPRPFLSTLEQMGDYDPNSMPVEKARQFIRQFLTPLTKHESIRLCNALHRTLATDIQSPMNVPPHDYSAMDGYAVRHEDLTSAPTVLKVVGSAFAGHPFSGRVGAGECVRIMTGALIPEGCDSVVMQEHVQASGSSVEIGEGHRRGQNIRLIGEDIAQNSTVLTKGQIIRPAEMGLLASLGFSDVTVYHKLKVALFSTGDELQEPGTQLAPGKIYNSNRYSLLGMLNELGVEIVDMGTIRDDKASLKEALLDAASRTDAIITSGGVSVGEADYIKQLLTEIGEVVFWKIAMKPGKPLAYGKIGTCHFFGLPGNPVAVMVTFQQFVRDALHILMGQQPRLTIEFQATCTSPIRKVPGRTEFQRGILSKDPDGSWTVRTTGAQCSGILSSMSKANSYIVLPASQGSVEAGSTVLVQPFLD</sequence>
<dbReference type="GO" id="GO:0006777">
    <property type="term" value="P:Mo-molybdopterin cofactor biosynthetic process"/>
    <property type="evidence" value="ECO:0007669"/>
    <property type="project" value="UniProtKB-UniRule"/>
</dbReference>
<dbReference type="FunFam" id="2.40.340.10:FF:000003">
    <property type="entry name" value="Molybdopterin molybdenumtransferase"/>
    <property type="match status" value="1"/>
</dbReference>
<evidence type="ECO:0000256" key="5">
    <source>
        <dbReference type="ARBA" id="ARBA00013269"/>
    </source>
</evidence>
<keyword evidence="9 13" id="KW-0479">Metal-binding</keyword>
<dbReference type="SUPFAM" id="SSF53218">
    <property type="entry name" value="Molybdenum cofactor biosynthesis proteins"/>
    <property type="match status" value="1"/>
</dbReference>
<evidence type="ECO:0000256" key="2">
    <source>
        <dbReference type="ARBA" id="ARBA00002901"/>
    </source>
</evidence>
<dbReference type="PANTHER" id="PTHR10192:SF5">
    <property type="entry name" value="GEPHYRIN"/>
    <property type="match status" value="1"/>
</dbReference>
<organism evidence="15">
    <name type="scientific">Candidatus Nitrotoga fabula</name>
    <dbReference type="NCBI Taxonomy" id="2182327"/>
    <lineage>
        <taxon>Bacteria</taxon>
        <taxon>Pseudomonadati</taxon>
        <taxon>Pseudomonadota</taxon>
        <taxon>Betaproteobacteria</taxon>
        <taxon>Nitrosomonadales</taxon>
        <taxon>Gallionellaceae</taxon>
        <taxon>Candidatus Nitrotoga</taxon>
    </lineage>
</organism>
<reference evidence="15" key="1">
    <citation type="submission" date="2018-05" db="EMBL/GenBank/DDBJ databases">
        <authorList>
            <person name="Lanie J.A."/>
            <person name="Ng W.-L."/>
            <person name="Kazmierczak K.M."/>
            <person name="Andrzejewski T.M."/>
            <person name="Davidsen T.M."/>
            <person name="Wayne K.J."/>
            <person name="Tettelin H."/>
            <person name="Glass J.I."/>
            <person name="Rusch D."/>
            <person name="Podicherti R."/>
            <person name="Tsui H.-C.T."/>
            <person name="Winkler M.E."/>
        </authorList>
    </citation>
    <scope>NUCLEOTIDE SEQUENCE</scope>
    <source>
        <strain evidence="15">KNB</strain>
    </source>
</reference>
<evidence type="ECO:0000313" key="15">
    <source>
        <dbReference type="EMBL" id="SPS06823.1"/>
    </source>
</evidence>
<dbReference type="FunFam" id="3.40.980.10:FF:000004">
    <property type="entry name" value="Molybdopterin molybdenumtransferase"/>
    <property type="match status" value="1"/>
</dbReference>
<dbReference type="InterPro" id="IPR005110">
    <property type="entry name" value="MoeA_linker/N"/>
</dbReference>
<dbReference type="GO" id="GO:0061599">
    <property type="term" value="F:molybdopterin molybdotransferase activity"/>
    <property type="evidence" value="ECO:0007669"/>
    <property type="project" value="UniProtKB-UniRule"/>
</dbReference>
<dbReference type="GO" id="GO:0046872">
    <property type="term" value="F:metal ion binding"/>
    <property type="evidence" value="ECO:0007669"/>
    <property type="project" value="UniProtKB-UniRule"/>
</dbReference>
<keyword evidence="8 13" id="KW-0808">Transferase</keyword>
<evidence type="ECO:0000256" key="8">
    <source>
        <dbReference type="ARBA" id="ARBA00022679"/>
    </source>
</evidence>
<keyword evidence="10 13" id="KW-0460">Magnesium</keyword>
<comment type="similarity">
    <text evidence="4 13">Belongs to the MoeA family.</text>
</comment>
<dbReference type="GO" id="GO:0005829">
    <property type="term" value="C:cytosol"/>
    <property type="evidence" value="ECO:0007669"/>
    <property type="project" value="TreeGrafter"/>
</dbReference>
<accession>A0A2X0QX63</accession>